<evidence type="ECO:0000256" key="7">
    <source>
        <dbReference type="ARBA" id="ARBA00022771"/>
    </source>
</evidence>
<dbReference type="OrthoDB" id="17307at2759"/>
<evidence type="ECO:0000256" key="5">
    <source>
        <dbReference type="ARBA" id="ARBA00022723"/>
    </source>
</evidence>
<dbReference type="GO" id="GO:0005675">
    <property type="term" value="C:transcription factor TFIIH holo complex"/>
    <property type="evidence" value="ECO:0007669"/>
    <property type="project" value="UniProtKB-UniRule"/>
</dbReference>
<keyword evidence="5 14" id="KW-0479">Metal-binding</keyword>
<keyword evidence="16" id="KW-1185">Reference proteome</keyword>
<evidence type="ECO:0000256" key="10">
    <source>
        <dbReference type="ARBA" id="ARBA00023163"/>
    </source>
</evidence>
<dbReference type="PANTHER" id="PTHR12831:SF0">
    <property type="entry name" value="GENERAL TRANSCRIPTION FACTOR IIH SUBUNIT 3"/>
    <property type="match status" value="1"/>
</dbReference>
<evidence type="ECO:0000313" key="16">
    <source>
        <dbReference type="Proteomes" id="UP000094236"/>
    </source>
</evidence>
<dbReference type="GO" id="GO:0006355">
    <property type="term" value="P:regulation of DNA-templated transcription"/>
    <property type="evidence" value="ECO:0007669"/>
    <property type="project" value="InterPro"/>
</dbReference>
<dbReference type="GO" id="GO:0006367">
    <property type="term" value="P:transcription initiation at RNA polymerase II promoter"/>
    <property type="evidence" value="ECO:0007669"/>
    <property type="project" value="EnsemblFungi"/>
</dbReference>
<dbReference type="STRING" id="669874.A0A1E4U3J2"/>
<keyword evidence="11 14" id="KW-0234">DNA repair</keyword>
<dbReference type="GO" id="GO:0000439">
    <property type="term" value="C:transcription factor TFIIH core complex"/>
    <property type="evidence" value="ECO:0007669"/>
    <property type="project" value="UniProtKB-UniRule"/>
</dbReference>
<keyword evidence="7 14" id="KW-0863">Zinc-finger</keyword>
<dbReference type="GO" id="GO:0008270">
    <property type="term" value="F:zinc ion binding"/>
    <property type="evidence" value="ECO:0007669"/>
    <property type="project" value="UniProtKB-KW"/>
</dbReference>
<evidence type="ECO:0000256" key="4">
    <source>
        <dbReference type="ARBA" id="ARBA00021280"/>
    </source>
</evidence>
<evidence type="ECO:0000256" key="14">
    <source>
        <dbReference type="RuleBase" id="RU368090"/>
    </source>
</evidence>
<dbReference type="AlphaFoldDB" id="A0A1E4U3J2"/>
<comment type="function">
    <text evidence="1 14">Component of the general transcription and DNA repair factor IIH (TFIIH) core complex, which is involved in general and transcription-coupled nucleotide excision repair (NER) of damaged DNA and, when complexed to TFIIK, in RNA transcription by RNA polymerase II. In NER, TFIIH acts by opening DNA around the lesion to allow the excision of the damaged oligonucleotide and its replacement by a new DNA fragment. In transcription, TFIIH has an essential role in transcription initiation. When the pre-initiation complex (PIC) has been established, TFIIH is required for promoter opening and promoter escape. Phosphorylation of the C-terminal tail (CTD) of the largest subunit of RNA polymerase II by the kinase module TFIIK controls the initiation of transcription.</text>
</comment>
<evidence type="ECO:0000313" key="15">
    <source>
        <dbReference type="EMBL" id="ODV98557.1"/>
    </source>
</evidence>
<dbReference type="InterPro" id="IPR036465">
    <property type="entry name" value="vWFA_dom_sf"/>
</dbReference>
<evidence type="ECO:0000256" key="9">
    <source>
        <dbReference type="ARBA" id="ARBA00023015"/>
    </source>
</evidence>
<dbReference type="GO" id="GO:0006289">
    <property type="term" value="P:nucleotide-excision repair"/>
    <property type="evidence" value="ECO:0007669"/>
    <property type="project" value="UniProtKB-UniRule"/>
</dbReference>
<accession>A0A1E4U3J2</accession>
<organism evidence="15 16">
    <name type="scientific">Pachysolen tannophilus NRRL Y-2460</name>
    <dbReference type="NCBI Taxonomy" id="669874"/>
    <lineage>
        <taxon>Eukaryota</taxon>
        <taxon>Fungi</taxon>
        <taxon>Dikarya</taxon>
        <taxon>Ascomycota</taxon>
        <taxon>Saccharomycotina</taxon>
        <taxon>Pichiomycetes</taxon>
        <taxon>Pachysolenaceae</taxon>
        <taxon>Pachysolen</taxon>
    </lineage>
</organism>
<comment type="subcellular location">
    <subcellularLocation>
        <location evidence="2 14">Nucleus</location>
    </subcellularLocation>
</comment>
<keyword evidence="9 14" id="KW-0805">Transcription regulation</keyword>
<reference evidence="16" key="1">
    <citation type="submission" date="2016-05" db="EMBL/GenBank/DDBJ databases">
        <title>Comparative genomics of biotechnologically important yeasts.</title>
        <authorList>
            <consortium name="DOE Joint Genome Institute"/>
            <person name="Riley R."/>
            <person name="Haridas S."/>
            <person name="Wolfe K.H."/>
            <person name="Lopes M.R."/>
            <person name="Hittinger C.T."/>
            <person name="Goker M."/>
            <person name="Salamov A."/>
            <person name="Wisecaver J."/>
            <person name="Long T.M."/>
            <person name="Aerts A.L."/>
            <person name="Barry K."/>
            <person name="Choi C."/>
            <person name="Clum A."/>
            <person name="Coughlan A.Y."/>
            <person name="Deshpande S."/>
            <person name="Douglass A.P."/>
            <person name="Hanson S.J."/>
            <person name="Klenk H.-P."/>
            <person name="Labutti K."/>
            <person name="Lapidus A."/>
            <person name="Lindquist E."/>
            <person name="Lipzen A."/>
            <person name="Meier-Kolthoff J.P."/>
            <person name="Ohm R.A."/>
            <person name="Otillar R.P."/>
            <person name="Pangilinan J."/>
            <person name="Peng Y."/>
            <person name="Rokas A."/>
            <person name="Rosa C.A."/>
            <person name="Scheuner C."/>
            <person name="Sibirny A.A."/>
            <person name="Slot J.C."/>
            <person name="Stielow J.B."/>
            <person name="Sun H."/>
            <person name="Kurtzman C.P."/>
            <person name="Blackwell M."/>
            <person name="Grigoriev I.V."/>
            <person name="Jeffries T.W."/>
        </authorList>
    </citation>
    <scope>NUCLEOTIDE SEQUENCE [LARGE SCALE GENOMIC DNA]</scope>
    <source>
        <strain evidence="16">NRRL Y-2460</strain>
    </source>
</reference>
<evidence type="ECO:0000256" key="8">
    <source>
        <dbReference type="ARBA" id="ARBA00022833"/>
    </source>
</evidence>
<proteinExistence type="inferred from homology"/>
<dbReference type="GO" id="GO:0000112">
    <property type="term" value="C:nucleotide-excision repair factor 3 complex"/>
    <property type="evidence" value="ECO:0007669"/>
    <property type="project" value="EnsemblFungi"/>
</dbReference>
<keyword evidence="12 14" id="KW-0539">Nucleus</keyword>
<evidence type="ECO:0000256" key="11">
    <source>
        <dbReference type="ARBA" id="ARBA00023204"/>
    </source>
</evidence>
<evidence type="ECO:0000256" key="1">
    <source>
        <dbReference type="ARBA" id="ARBA00002817"/>
    </source>
</evidence>
<dbReference type="EMBL" id="KV454011">
    <property type="protein sequence ID" value="ODV98557.1"/>
    <property type="molecule type" value="Genomic_DNA"/>
</dbReference>
<sequence>MDEIADRVFQADDVSIAAGSSSTLQAFDESPSSLSLIIDINPLQWFRLKDQIDLKDLSRSICIYLNCHLSLNSSNKVNVLVANNFSDGEENGGSKILFPSIHTKTDEHGSSFGNSQGKNLVNPNMYRQFRFVDEIFLEELHSILQKEPTELNIKNFKNTLSGALSISLSYINKLNLSNDGLLKSRILIISVTDDDSLPYISTMNCIFAAQKMKVPIDVLKLDKKDGVNNSIFLQQATDATNGIFQKITHPKGLVQYLSTSFLIDSNLRSILILPTNFKIDFRSSCFLTKKIIDIGYVCSVCLCILSLIPKNHRCPVCDSKFDDKVIEKLLKKPVVGVSNTNGKKKRKINSVM</sequence>
<evidence type="ECO:0000256" key="6">
    <source>
        <dbReference type="ARBA" id="ARBA00022763"/>
    </source>
</evidence>
<evidence type="ECO:0000256" key="2">
    <source>
        <dbReference type="ARBA" id="ARBA00004123"/>
    </source>
</evidence>
<keyword evidence="10 14" id="KW-0804">Transcription</keyword>
<comment type="subunit">
    <text evidence="14">Component of the 7-subunit TFIIH core complex composed of XPB/SSL2, XPD/RAD3, SSL1, TFB1, TFB2, TFB4 and TFB5, which is active in NER. The core complex associates with the 3-subunit CTD-kinase module TFIIK composed of CCL1, KIN28 and TFB3 to form the 10-subunit holoenzyme (holo-TFIIH) active in transcription.</text>
</comment>
<keyword evidence="8 14" id="KW-0862">Zinc</keyword>
<dbReference type="InterPro" id="IPR004600">
    <property type="entry name" value="TFIIH_Tfb4/GTF2H3"/>
</dbReference>
<protein>
    <recommendedName>
        <fullName evidence="4 14">General transcription and DNA repair factor IIH subunit TFB4</fullName>
        <shortName evidence="14">TFIIH subunit TFB4</shortName>
    </recommendedName>
    <alternativeName>
        <fullName evidence="13 14">RNA polymerase II transcription factor B subunit 4</fullName>
    </alternativeName>
</protein>
<evidence type="ECO:0000256" key="13">
    <source>
        <dbReference type="ARBA" id="ARBA00033341"/>
    </source>
</evidence>
<dbReference type="Gene3D" id="3.40.50.410">
    <property type="entry name" value="von Willebrand factor, type A domain"/>
    <property type="match status" value="1"/>
</dbReference>
<dbReference type="PANTHER" id="PTHR12831">
    <property type="entry name" value="TRANSCRIPTION INITIATION FACTOR IIH TFIIH , POLYPEPTIDE 3-RELATED"/>
    <property type="match status" value="1"/>
</dbReference>
<evidence type="ECO:0000256" key="3">
    <source>
        <dbReference type="ARBA" id="ARBA00005273"/>
    </source>
</evidence>
<gene>
    <name evidence="15" type="ORF">PACTADRAFT_184848</name>
</gene>
<evidence type="ECO:0000256" key="12">
    <source>
        <dbReference type="ARBA" id="ARBA00023242"/>
    </source>
</evidence>
<keyword evidence="6 14" id="KW-0227">DNA damage</keyword>
<dbReference type="Pfam" id="PF03850">
    <property type="entry name" value="Tfb4"/>
    <property type="match status" value="1"/>
</dbReference>
<comment type="similarity">
    <text evidence="3 14">Belongs to the TFB4 family.</text>
</comment>
<dbReference type="Proteomes" id="UP000094236">
    <property type="component" value="Unassembled WGS sequence"/>
</dbReference>
<name>A0A1E4U3J2_PACTA</name>